<evidence type="ECO:0000313" key="2">
    <source>
        <dbReference type="Proteomes" id="UP001159428"/>
    </source>
</evidence>
<gene>
    <name evidence="1" type="ORF">PMEA_00005435</name>
</gene>
<proteinExistence type="predicted"/>
<dbReference type="AlphaFoldDB" id="A0AAU9WEK1"/>
<name>A0AAU9WEK1_9CNID</name>
<accession>A0AAU9WEK1</accession>
<protein>
    <submittedName>
        <fullName evidence="1">Uncharacterized protein</fullName>
    </submittedName>
</protein>
<reference evidence="1 2" key="1">
    <citation type="submission" date="2022-05" db="EMBL/GenBank/DDBJ databases">
        <authorList>
            <consortium name="Genoscope - CEA"/>
            <person name="William W."/>
        </authorList>
    </citation>
    <scope>NUCLEOTIDE SEQUENCE [LARGE SCALE GENOMIC DNA]</scope>
</reference>
<organism evidence="1 2">
    <name type="scientific">Pocillopora meandrina</name>
    <dbReference type="NCBI Taxonomy" id="46732"/>
    <lineage>
        <taxon>Eukaryota</taxon>
        <taxon>Metazoa</taxon>
        <taxon>Cnidaria</taxon>
        <taxon>Anthozoa</taxon>
        <taxon>Hexacorallia</taxon>
        <taxon>Scleractinia</taxon>
        <taxon>Astrocoeniina</taxon>
        <taxon>Pocilloporidae</taxon>
        <taxon>Pocillopora</taxon>
    </lineage>
</organism>
<comment type="caution">
    <text evidence="1">The sequence shown here is derived from an EMBL/GenBank/DDBJ whole genome shotgun (WGS) entry which is preliminary data.</text>
</comment>
<dbReference type="Proteomes" id="UP001159428">
    <property type="component" value="Unassembled WGS sequence"/>
</dbReference>
<keyword evidence="2" id="KW-1185">Reference proteome</keyword>
<dbReference type="EMBL" id="CALNXJ010000014">
    <property type="protein sequence ID" value="CAH3114407.1"/>
    <property type="molecule type" value="Genomic_DNA"/>
</dbReference>
<sequence length="327" mass="37393">MVEFIFNSGRNAWTDEMIENFRCLAYRYCILCEEQYGANACVINLHNLTHFPDDILRFSASDNFWCFQFERAVKRYVKQSSNKKHIEKSFARRECQREFLKFQPDLKLISSERTRMAWARDKEKVTTSSLEGAKYLLTLCSGGPLADKVNEGVLIGSGHIHIMSYQKRQTVLEYLEDVTADDLSKAVEYFRSAFLPMHCKPLGGKLYRKGDFVSAVEEGAEVFLQIQDFYLIKVKDAYQSLVLGVTFELIINPGGEVTRHPVSDTLYIQPANSSISLSLKDLRREIMLFPDTGNKYAVVDPFREDVNLPKVIVPVYPEVGDFVSVTG</sequence>
<evidence type="ECO:0000313" key="1">
    <source>
        <dbReference type="EMBL" id="CAH3114407.1"/>
    </source>
</evidence>